<feature type="transmembrane region" description="Helical" evidence="5">
    <location>
        <begin position="135"/>
        <end position="157"/>
    </location>
</feature>
<evidence type="ECO:0000259" key="6">
    <source>
        <dbReference type="Pfam" id="PF02931"/>
    </source>
</evidence>
<keyword evidence="3 5" id="KW-1133">Transmembrane helix</keyword>
<dbReference type="PROSITE" id="PS00236">
    <property type="entry name" value="NEUROTR_ION_CHANNEL"/>
    <property type="match status" value="1"/>
</dbReference>
<keyword evidence="4 5" id="KW-0472">Membrane</keyword>
<evidence type="ECO:0000256" key="1">
    <source>
        <dbReference type="ARBA" id="ARBA00004141"/>
    </source>
</evidence>
<feature type="domain" description="Neurotransmitter-gated ion-channel ligand-binding" evidence="6">
    <location>
        <begin position="6"/>
        <end position="61"/>
    </location>
</feature>
<dbReference type="Gene3D" id="1.20.58.390">
    <property type="entry name" value="Neurotransmitter-gated ion-channel transmembrane domain"/>
    <property type="match status" value="1"/>
</dbReference>
<name>A0A498SNA6_ACAVI</name>
<dbReference type="OrthoDB" id="5975154at2759"/>
<dbReference type="InterPro" id="IPR006202">
    <property type="entry name" value="Neur_chan_lig-bd"/>
</dbReference>
<protein>
    <recommendedName>
        <fullName evidence="6">Neurotransmitter-gated ion-channel ligand-binding domain-containing protein</fullName>
    </recommendedName>
</protein>
<evidence type="ECO:0000256" key="2">
    <source>
        <dbReference type="ARBA" id="ARBA00022692"/>
    </source>
</evidence>
<dbReference type="InterPro" id="IPR018000">
    <property type="entry name" value="Neurotransmitter_ion_chnl_CS"/>
</dbReference>
<evidence type="ECO:0000256" key="3">
    <source>
        <dbReference type="ARBA" id="ARBA00022989"/>
    </source>
</evidence>
<dbReference type="PANTHER" id="PTHR18945">
    <property type="entry name" value="NEUROTRANSMITTER GATED ION CHANNEL"/>
    <property type="match status" value="1"/>
</dbReference>
<dbReference type="AlphaFoldDB" id="A0A498SNA6"/>
<dbReference type="Pfam" id="PF02931">
    <property type="entry name" value="Neur_chan_LBD"/>
    <property type="match status" value="1"/>
</dbReference>
<dbReference type="GO" id="GO:0005230">
    <property type="term" value="F:extracellular ligand-gated monoatomic ion channel activity"/>
    <property type="evidence" value="ECO:0007669"/>
    <property type="project" value="InterPro"/>
</dbReference>
<dbReference type="EMBL" id="UPTC01002724">
    <property type="protein sequence ID" value="VBB33805.1"/>
    <property type="molecule type" value="Genomic_DNA"/>
</dbReference>
<keyword evidence="2 5" id="KW-0812">Transmembrane</keyword>
<dbReference type="InterPro" id="IPR036719">
    <property type="entry name" value="Neuro-gated_channel_TM_sf"/>
</dbReference>
<feature type="transmembrane region" description="Helical" evidence="5">
    <location>
        <begin position="203"/>
        <end position="223"/>
    </location>
</feature>
<keyword evidence="8" id="KW-1185">Reference proteome</keyword>
<dbReference type="SUPFAM" id="SSF63712">
    <property type="entry name" value="Nicotinic receptor ligand binding domain-like"/>
    <property type="match status" value="1"/>
</dbReference>
<dbReference type="STRING" id="6277.A0A498SNA6"/>
<organism evidence="7 8">
    <name type="scientific">Acanthocheilonema viteae</name>
    <name type="common">Filarial nematode worm</name>
    <name type="synonym">Dipetalonema viteae</name>
    <dbReference type="NCBI Taxonomy" id="6277"/>
    <lineage>
        <taxon>Eukaryota</taxon>
        <taxon>Metazoa</taxon>
        <taxon>Ecdysozoa</taxon>
        <taxon>Nematoda</taxon>
        <taxon>Chromadorea</taxon>
        <taxon>Rhabditida</taxon>
        <taxon>Spirurina</taxon>
        <taxon>Spiruromorpha</taxon>
        <taxon>Filarioidea</taxon>
        <taxon>Onchocercidae</taxon>
        <taxon>Acanthocheilonema</taxon>
    </lineage>
</organism>
<dbReference type="InterPro" id="IPR036734">
    <property type="entry name" value="Neur_chan_lig-bd_sf"/>
</dbReference>
<dbReference type="Proteomes" id="UP000276991">
    <property type="component" value="Unassembled WGS sequence"/>
</dbReference>
<dbReference type="GO" id="GO:0016020">
    <property type="term" value="C:membrane"/>
    <property type="evidence" value="ECO:0007669"/>
    <property type="project" value="UniProtKB-SubCell"/>
</dbReference>
<dbReference type="SUPFAM" id="SSF90112">
    <property type="entry name" value="Neurotransmitter-gated ion-channel transmembrane pore"/>
    <property type="match status" value="1"/>
</dbReference>
<gene>
    <name evidence="7" type="ORF">NAV_LOCUS8596</name>
</gene>
<sequence length="358" mass="40261">MGGLPASVNSDGKVWASGSFSFHVTCLFDFTNYPYDEQECPIVIADWIYDLSKVNLSDPSGNGSLNKPAIKLSYDPLDSANTKRHVAGCWEVKDTWRRQCYWGPSGCKDEPPDSQPEWFWSLIEFGIRIKRNVPYFGLTVILPTMITCLLTLIVFWIDTMSLAIATAVMDILLQGLYSWEFIKNLPPGNGSVPKIVLFYGMNLLLTGIAFILHVIIAYLVYILPENLELPFQLLTGDCQDEEYHQQDQKQQQYDNIIAMDQNPIFPSTTTTTAELQNPATNEGENMALTDNSNLSHGVYSHIRSQSGSEVIGDAGAKTAKNNDTVELGHIAQQLYIIRRLIFFLFFVIYTISIPICLF</sequence>
<evidence type="ECO:0000313" key="8">
    <source>
        <dbReference type="Proteomes" id="UP000276991"/>
    </source>
</evidence>
<dbReference type="InterPro" id="IPR006201">
    <property type="entry name" value="Neur_channel"/>
</dbReference>
<evidence type="ECO:0000313" key="7">
    <source>
        <dbReference type="EMBL" id="VBB33805.1"/>
    </source>
</evidence>
<accession>A0A498SNA6</accession>
<evidence type="ECO:0000256" key="5">
    <source>
        <dbReference type="SAM" id="Phobius"/>
    </source>
</evidence>
<dbReference type="InterPro" id="IPR038050">
    <property type="entry name" value="Neuro_actylchol_rec"/>
</dbReference>
<proteinExistence type="predicted"/>
<reference evidence="7 8" key="1">
    <citation type="submission" date="2018-08" db="EMBL/GenBank/DDBJ databases">
        <authorList>
            <person name="Laetsch R D."/>
            <person name="Stevens L."/>
            <person name="Kumar S."/>
            <person name="Blaxter L. M."/>
        </authorList>
    </citation>
    <scope>NUCLEOTIDE SEQUENCE [LARGE SCALE GENOMIC DNA]</scope>
</reference>
<evidence type="ECO:0000256" key="4">
    <source>
        <dbReference type="ARBA" id="ARBA00023136"/>
    </source>
</evidence>
<dbReference type="Gene3D" id="2.70.170.10">
    <property type="entry name" value="Neurotransmitter-gated ion-channel ligand-binding domain"/>
    <property type="match status" value="1"/>
</dbReference>
<feature type="transmembrane region" description="Helical" evidence="5">
    <location>
        <begin position="336"/>
        <end position="357"/>
    </location>
</feature>
<dbReference type="GO" id="GO:0004888">
    <property type="term" value="F:transmembrane signaling receptor activity"/>
    <property type="evidence" value="ECO:0007669"/>
    <property type="project" value="InterPro"/>
</dbReference>
<comment type="subcellular location">
    <subcellularLocation>
        <location evidence="1">Membrane</location>
        <topology evidence="1">Multi-pass membrane protein</topology>
    </subcellularLocation>
</comment>